<evidence type="ECO:0000313" key="5">
    <source>
        <dbReference type="Proteomes" id="UP000324897"/>
    </source>
</evidence>
<keyword evidence="1" id="KW-0040">ANK repeat</keyword>
<dbReference type="PANTHER" id="PTHR46224">
    <property type="entry name" value="ANKYRIN REPEAT FAMILY PROTEIN"/>
    <property type="match status" value="1"/>
</dbReference>
<comment type="caution">
    <text evidence="4">The sequence shown here is derived from an EMBL/GenBank/DDBJ whole genome shotgun (WGS) entry which is preliminary data.</text>
</comment>
<feature type="compositionally biased region" description="Basic and acidic residues" evidence="2">
    <location>
        <begin position="11"/>
        <end position="25"/>
    </location>
</feature>
<feature type="repeat" description="ANK" evidence="1">
    <location>
        <begin position="148"/>
        <end position="180"/>
    </location>
</feature>
<dbReference type="InterPro" id="IPR036078">
    <property type="entry name" value="Spo11/TopoVI_A_sf"/>
</dbReference>
<gene>
    <name evidence="4" type="ORF">EJB05_23214</name>
</gene>
<dbReference type="InterPro" id="IPR034136">
    <property type="entry name" value="TOPRIM_Topo6A/Spo11"/>
</dbReference>
<dbReference type="GO" id="GO:0003677">
    <property type="term" value="F:DNA binding"/>
    <property type="evidence" value="ECO:0007669"/>
    <property type="project" value="InterPro"/>
</dbReference>
<organism evidence="4 5">
    <name type="scientific">Eragrostis curvula</name>
    <name type="common">weeping love grass</name>
    <dbReference type="NCBI Taxonomy" id="38414"/>
    <lineage>
        <taxon>Eukaryota</taxon>
        <taxon>Viridiplantae</taxon>
        <taxon>Streptophyta</taxon>
        <taxon>Embryophyta</taxon>
        <taxon>Tracheophyta</taxon>
        <taxon>Spermatophyta</taxon>
        <taxon>Magnoliopsida</taxon>
        <taxon>Liliopsida</taxon>
        <taxon>Poales</taxon>
        <taxon>Poaceae</taxon>
        <taxon>PACMAD clade</taxon>
        <taxon>Chloridoideae</taxon>
        <taxon>Eragrostideae</taxon>
        <taxon>Eragrostidinae</taxon>
        <taxon>Eragrostis</taxon>
    </lineage>
</organism>
<dbReference type="CDD" id="cd00223">
    <property type="entry name" value="TOPRIM_TopoIIB_SPO"/>
    <property type="match status" value="1"/>
</dbReference>
<dbReference type="PRINTS" id="PR01550">
    <property type="entry name" value="TOP6AFAMILY"/>
</dbReference>
<dbReference type="Gene3D" id="3.40.1360.10">
    <property type="match status" value="1"/>
</dbReference>
<feature type="region of interest" description="Disordered" evidence="2">
    <location>
        <begin position="1"/>
        <end position="40"/>
    </location>
</feature>
<protein>
    <recommendedName>
        <fullName evidence="3">Topoisomerase 6 subunit A/Spo11 TOPRIM domain-containing protein</fullName>
    </recommendedName>
</protein>
<dbReference type="SMART" id="SM00248">
    <property type="entry name" value="ANK"/>
    <property type="match status" value="4"/>
</dbReference>
<name>A0A5J9V7W6_9POAL</name>
<dbReference type="GO" id="GO:0005694">
    <property type="term" value="C:chromosome"/>
    <property type="evidence" value="ECO:0007669"/>
    <property type="project" value="InterPro"/>
</dbReference>
<dbReference type="Gene3D" id="1.25.40.20">
    <property type="entry name" value="Ankyrin repeat-containing domain"/>
    <property type="match status" value="2"/>
</dbReference>
<proteinExistence type="predicted"/>
<dbReference type="InterPro" id="IPR036770">
    <property type="entry name" value="Ankyrin_rpt-contain_sf"/>
</dbReference>
<dbReference type="PROSITE" id="PS50297">
    <property type="entry name" value="ANK_REP_REGION"/>
    <property type="match status" value="2"/>
</dbReference>
<evidence type="ECO:0000256" key="2">
    <source>
        <dbReference type="SAM" id="MobiDB-lite"/>
    </source>
</evidence>
<dbReference type="OrthoDB" id="5377392at2759"/>
<dbReference type="Pfam" id="PF12796">
    <property type="entry name" value="Ank_2"/>
    <property type="match status" value="2"/>
</dbReference>
<feature type="repeat" description="ANK" evidence="1">
    <location>
        <begin position="180"/>
        <end position="212"/>
    </location>
</feature>
<dbReference type="Gramene" id="TVU31527">
    <property type="protein sequence ID" value="TVU31527"/>
    <property type="gene ID" value="EJB05_23214"/>
</dbReference>
<dbReference type="AlphaFoldDB" id="A0A5J9V7W6"/>
<feature type="domain" description="Topoisomerase 6 subunit A/Spo11 TOPRIM" evidence="3">
    <location>
        <begin position="609"/>
        <end position="764"/>
    </location>
</feature>
<feature type="repeat" description="ANK" evidence="1">
    <location>
        <begin position="115"/>
        <end position="147"/>
    </location>
</feature>
<dbReference type="Proteomes" id="UP000324897">
    <property type="component" value="Chromosome 1"/>
</dbReference>
<dbReference type="SUPFAM" id="SSF48403">
    <property type="entry name" value="Ankyrin repeat"/>
    <property type="match status" value="1"/>
</dbReference>
<evidence type="ECO:0000256" key="1">
    <source>
        <dbReference type="PROSITE-ProRule" id="PRU00023"/>
    </source>
</evidence>
<keyword evidence="5" id="KW-1185">Reference proteome</keyword>
<reference evidence="4 5" key="1">
    <citation type="journal article" date="2019" name="Sci. Rep.">
        <title>A high-quality genome of Eragrostis curvula grass provides insights into Poaceae evolution and supports new strategies to enhance forage quality.</title>
        <authorList>
            <person name="Carballo J."/>
            <person name="Santos B.A.C.M."/>
            <person name="Zappacosta D."/>
            <person name="Garbus I."/>
            <person name="Selva J.P."/>
            <person name="Gallo C.A."/>
            <person name="Diaz A."/>
            <person name="Albertini E."/>
            <person name="Caccamo M."/>
            <person name="Echenique V."/>
        </authorList>
    </citation>
    <scope>NUCLEOTIDE SEQUENCE [LARGE SCALE GENOMIC DNA]</scope>
    <source>
        <strain evidence="5">cv. Victoria</strain>
        <tissue evidence="4">Leaf</tissue>
    </source>
</reference>
<dbReference type="Pfam" id="PF21180">
    <property type="entry name" value="TOP6A-Spo11_Toprim"/>
    <property type="match status" value="1"/>
</dbReference>
<accession>A0A5J9V7W6</accession>
<dbReference type="InterPro" id="IPR002110">
    <property type="entry name" value="Ankyrin_rpt"/>
</dbReference>
<evidence type="ECO:0000259" key="3">
    <source>
        <dbReference type="Pfam" id="PF21180"/>
    </source>
</evidence>
<feature type="region of interest" description="Disordered" evidence="2">
    <location>
        <begin position="298"/>
        <end position="367"/>
    </location>
</feature>
<dbReference type="GO" id="GO:0003918">
    <property type="term" value="F:DNA topoisomerase type II (double strand cut, ATP-hydrolyzing) activity"/>
    <property type="evidence" value="ECO:0007669"/>
    <property type="project" value="InterPro"/>
</dbReference>
<dbReference type="PANTHER" id="PTHR46224:SF20">
    <property type="entry name" value="OS02G0491900 PROTEIN"/>
    <property type="match status" value="1"/>
</dbReference>
<dbReference type="SUPFAM" id="SSF56726">
    <property type="entry name" value="DNA topoisomerase IV, alpha subunit"/>
    <property type="match status" value="1"/>
</dbReference>
<dbReference type="EMBL" id="RWGY01000011">
    <property type="protein sequence ID" value="TVU31527.1"/>
    <property type="molecule type" value="Genomic_DNA"/>
</dbReference>
<feature type="compositionally biased region" description="Acidic residues" evidence="2">
    <location>
        <begin position="314"/>
        <end position="355"/>
    </location>
</feature>
<dbReference type="InterPro" id="IPR002815">
    <property type="entry name" value="Spo11/TopoVI_A"/>
</dbReference>
<evidence type="ECO:0000313" key="4">
    <source>
        <dbReference type="EMBL" id="TVU31527.1"/>
    </source>
</evidence>
<dbReference type="PROSITE" id="PS50088">
    <property type="entry name" value="ANK_REPEAT"/>
    <property type="match status" value="3"/>
</dbReference>
<dbReference type="InterPro" id="IPR051616">
    <property type="entry name" value="Cul2-RING_E3_ligase_SR"/>
</dbReference>
<sequence>MDPLPPFRPSFADRLRGEVLRRNPDKSMPNPSPPPAPGSPKELLLHAALDGNLRTLKKIVKAMDGGEGRIAEKVGALGNDCGLGVLHLAAASGKLPVCRYLVEELCLDVKANCQAGITPLTCAIDSGSVDVVQYLLDHGADTEPRLSTGLTPLVYAVGKGNFEIVQALLSKGAHIDVLTTAGAALHCAAEGGRHDIVKILLDHHADAGADVQGVVQAGADPNVNDSFGFTLIENAACYSKREDVEILFPVTSCIPSVHDWSVDGIIGHGKSLPALKKCDEHMNENDEEHKVFILNELSRPSNSGYGMDPLAGPNDEDENDDDADDDDNDEDDEDYENERSDDEDSLIPSDDDDLISDPTYSPFSKAFDQSLEGTNALKNSDYSDDSRYEEESSTVIPCVFQVRTLKNLKLNADERKEMRLKYVLCEARQPAVALSRVKNERQKYEKKQFFRMRGKKHNGKSGFVFDRKLGQLCLKKLKFYKVTPVKGFRIYNVLGMLEELLEDELTAGLRENSLHYMYPDRIIEPNLKEEDLQERINGAVYDICAKTLTSRESFKLRPAPKGMIAGAVKLYGPEGVLVDCNLGGASGMLIPSEADLITRVELTDEVLAVLLVEKDTAFYYLIGQHFHKLRKCILITGRGQPDVATRILLRKIKDSCPNVRFFGLMDPNPSGVQIMATYCFGSDSMAHDNLFLTVNDIEYIGLDIHDIATEDCKPLTGRDTAVLNNMLKKDYFVMTITGKALRESLVRMNQLNLKSDIDILIRKKELVAYILKKIPLLDVQVITDEAS</sequence>